<proteinExistence type="inferred from homology"/>
<evidence type="ECO:0000259" key="4">
    <source>
        <dbReference type="Pfam" id="PF00149"/>
    </source>
</evidence>
<feature type="region of interest" description="Disordered" evidence="3">
    <location>
        <begin position="1"/>
        <end position="22"/>
    </location>
</feature>
<dbReference type="InterPro" id="IPR006179">
    <property type="entry name" value="5_nucleotidase/apyrase"/>
</dbReference>
<dbReference type="RefSeq" id="WP_242679675.1">
    <property type="nucleotide sequence ID" value="NZ_CBCSAJ010000030.1"/>
</dbReference>
<dbReference type="PRINTS" id="PR01607">
    <property type="entry name" value="APYRASEFAMLY"/>
</dbReference>
<dbReference type="InterPro" id="IPR029052">
    <property type="entry name" value="Metallo-depent_PP-like"/>
</dbReference>
<dbReference type="Proteomes" id="UP001597302">
    <property type="component" value="Unassembled WGS sequence"/>
</dbReference>
<feature type="domain" description="5'-Nucleotidase C-terminal" evidence="5">
    <location>
        <begin position="414"/>
        <end position="542"/>
    </location>
</feature>
<name>A0ABW4E3K2_9RHOB</name>
<protein>
    <submittedName>
        <fullName evidence="6">Bifunctional 2',3'-cyclic-nucleotide 2'-phosphodiesterase/3'-nucleotidase</fullName>
    </submittedName>
</protein>
<dbReference type="EMBL" id="JBHTOQ010000045">
    <property type="protein sequence ID" value="MFD1483349.1"/>
    <property type="molecule type" value="Genomic_DNA"/>
</dbReference>
<evidence type="ECO:0000256" key="2">
    <source>
        <dbReference type="RuleBase" id="RU362119"/>
    </source>
</evidence>
<dbReference type="InterPro" id="IPR004843">
    <property type="entry name" value="Calcineurin-like_PHP"/>
</dbReference>
<feature type="domain" description="Calcineurin-like phosphoesterase" evidence="4">
    <location>
        <begin position="26"/>
        <end position="259"/>
    </location>
</feature>
<accession>A0ABW4E3K2</accession>
<keyword evidence="7" id="KW-1185">Reference proteome</keyword>
<evidence type="ECO:0000256" key="1">
    <source>
        <dbReference type="ARBA" id="ARBA00022729"/>
    </source>
</evidence>
<dbReference type="Gene3D" id="3.60.21.10">
    <property type="match status" value="1"/>
</dbReference>
<dbReference type="InterPro" id="IPR036907">
    <property type="entry name" value="5'-Nucleotdase_C_sf"/>
</dbReference>
<evidence type="ECO:0000313" key="6">
    <source>
        <dbReference type="EMBL" id="MFD1483349.1"/>
    </source>
</evidence>
<comment type="caution">
    <text evidence="6">The sequence shown here is derived from an EMBL/GenBank/DDBJ whole genome shotgun (WGS) entry which is preliminary data.</text>
</comment>
<dbReference type="NCBIfam" id="NF006938">
    <property type="entry name" value="PRK09420.1"/>
    <property type="match status" value="1"/>
</dbReference>
<dbReference type="SUPFAM" id="SSF56300">
    <property type="entry name" value="Metallo-dependent phosphatases"/>
    <property type="match status" value="1"/>
</dbReference>
<dbReference type="Pfam" id="PF00149">
    <property type="entry name" value="Metallophos"/>
    <property type="match status" value="1"/>
</dbReference>
<reference evidence="7" key="1">
    <citation type="journal article" date="2019" name="Int. J. Syst. Evol. Microbiol.">
        <title>The Global Catalogue of Microorganisms (GCM) 10K type strain sequencing project: providing services to taxonomists for standard genome sequencing and annotation.</title>
        <authorList>
            <consortium name="The Broad Institute Genomics Platform"/>
            <consortium name="The Broad Institute Genome Sequencing Center for Infectious Disease"/>
            <person name="Wu L."/>
            <person name="Ma J."/>
        </authorList>
    </citation>
    <scope>NUCLEOTIDE SEQUENCE [LARGE SCALE GENOMIC DNA]</scope>
    <source>
        <strain evidence="7">CCM 8875</strain>
    </source>
</reference>
<dbReference type="SUPFAM" id="SSF55816">
    <property type="entry name" value="5'-nucleotidase (syn. UDP-sugar hydrolase), C-terminal domain"/>
    <property type="match status" value="1"/>
</dbReference>
<comment type="similarity">
    <text evidence="2">Belongs to the 5'-nucleotidase family.</text>
</comment>
<gene>
    <name evidence="6" type="ORF">ACFQ5P_18805</name>
</gene>
<keyword evidence="2" id="KW-0378">Hydrolase</keyword>
<evidence type="ECO:0000256" key="3">
    <source>
        <dbReference type="SAM" id="MobiDB-lite"/>
    </source>
</evidence>
<organism evidence="6 7">
    <name type="scientific">Paracoccus nototheniae</name>
    <dbReference type="NCBI Taxonomy" id="2489002"/>
    <lineage>
        <taxon>Bacteria</taxon>
        <taxon>Pseudomonadati</taxon>
        <taxon>Pseudomonadota</taxon>
        <taxon>Alphaproteobacteria</taxon>
        <taxon>Rhodobacterales</taxon>
        <taxon>Paracoccaceae</taxon>
        <taxon>Paracoccus</taxon>
    </lineage>
</organism>
<keyword evidence="2" id="KW-0547">Nucleotide-binding</keyword>
<dbReference type="PANTHER" id="PTHR11575:SF6">
    <property type="entry name" value="2',3'-CYCLIC-NUCLEOTIDE 2'-PHOSPHODIESTERASE_3'-NUCLEOTIDASE"/>
    <property type="match status" value="1"/>
</dbReference>
<sequence>MAEHRSAIAPPVGPHRPGTAPSGMTLRILATTDLHMHLMPHDYLADRPSALPGLARAATLIEAHRAEAGACLLLDNGDFLQGSPMGEVIARQADAARAIHPAIAAMNALNYDAAALGNHDFNFGLTFLRRSVARARFPMLAANLALQRGPDFPAWCVIRRRLTDSAGHHHDLRIGVIGFLPPQTGEWDPGLRPMLHSGDIIASARRLLPGLRATGVDLVVALAHSGIGAAEPAPRMEHAALALAGLAGIDVVIAGHSHQVFPGPGWQDRPGIDAGAGTLAGKPAVMPGFGGSHLGVIDLRFCAGVTGALHLDGFAARVEPVPVDIPASDLVQRPVAAAHRATRRQMAIRVGRSGQDLNSHYAVIGLDAGLRLVNLAQRWHVRRLLAGTPHAGLPVLSATAPHRAGGRGGTQHFTDVPAGPLNQRHLSDLYPFPNWIAAIRIRGAQLRGWLERSASMFRQIPPGARDADLLDPDFPTYNFDVIDGITWQVDLSRPARFDPDGCLIRPQAWRIHQLRWQGRPVGDDDPFVLATNSYRLSGCGLFGPLVSQNDMLLGPGTLTRDVLRRYVRERRHILMAGQPNWGFLPQPGSTALFRTAPAALDRPLPDQVQAVGHDADGFAVMRLIL</sequence>
<dbReference type="InterPro" id="IPR008334">
    <property type="entry name" value="5'-Nucleotdase_C"/>
</dbReference>
<dbReference type="PANTHER" id="PTHR11575">
    <property type="entry name" value="5'-NUCLEOTIDASE-RELATED"/>
    <property type="match status" value="1"/>
</dbReference>
<keyword evidence="1" id="KW-0732">Signal</keyword>
<evidence type="ECO:0000313" key="7">
    <source>
        <dbReference type="Proteomes" id="UP001597302"/>
    </source>
</evidence>
<dbReference type="Gene3D" id="3.90.780.10">
    <property type="entry name" value="5'-Nucleotidase, C-terminal domain"/>
    <property type="match status" value="1"/>
</dbReference>
<dbReference type="Pfam" id="PF02872">
    <property type="entry name" value="5_nucleotid_C"/>
    <property type="match status" value="1"/>
</dbReference>
<evidence type="ECO:0000259" key="5">
    <source>
        <dbReference type="Pfam" id="PF02872"/>
    </source>
</evidence>